<dbReference type="EMBL" id="BONW01000008">
    <property type="protein sequence ID" value="GIG87151.1"/>
    <property type="molecule type" value="Genomic_DNA"/>
</dbReference>
<evidence type="ECO:0000313" key="3">
    <source>
        <dbReference type="Proteomes" id="UP000646749"/>
    </source>
</evidence>
<feature type="transmembrane region" description="Helical" evidence="1">
    <location>
        <begin position="149"/>
        <end position="169"/>
    </location>
</feature>
<feature type="transmembrane region" description="Helical" evidence="1">
    <location>
        <begin position="181"/>
        <end position="200"/>
    </location>
</feature>
<feature type="transmembrane region" description="Helical" evidence="1">
    <location>
        <begin position="234"/>
        <end position="255"/>
    </location>
</feature>
<proteinExistence type="predicted"/>
<evidence type="ECO:0000256" key="1">
    <source>
        <dbReference type="SAM" id="Phobius"/>
    </source>
</evidence>
<keyword evidence="1" id="KW-0472">Membrane</keyword>
<dbReference type="PANTHER" id="PTHR37305">
    <property type="entry name" value="INTEGRAL MEMBRANE PROTEIN-RELATED"/>
    <property type="match status" value="1"/>
</dbReference>
<feature type="transmembrane region" description="Helical" evidence="1">
    <location>
        <begin position="103"/>
        <end position="129"/>
    </location>
</feature>
<comment type="caution">
    <text evidence="2">The sequence shown here is derived from an EMBL/GenBank/DDBJ whole genome shotgun (WGS) entry which is preliminary data.</text>
</comment>
<keyword evidence="1" id="KW-0812">Transmembrane</keyword>
<organism evidence="2 3">
    <name type="scientific">Plantactinospora endophytica</name>
    <dbReference type="NCBI Taxonomy" id="673535"/>
    <lineage>
        <taxon>Bacteria</taxon>
        <taxon>Bacillati</taxon>
        <taxon>Actinomycetota</taxon>
        <taxon>Actinomycetes</taxon>
        <taxon>Micromonosporales</taxon>
        <taxon>Micromonosporaceae</taxon>
        <taxon>Plantactinospora</taxon>
    </lineage>
</organism>
<dbReference type="PANTHER" id="PTHR37305:SF1">
    <property type="entry name" value="MEMBRANE PROTEIN"/>
    <property type="match status" value="1"/>
</dbReference>
<keyword evidence="1" id="KW-1133">Transmembrane helix</keyword>
<dbReference type="RefSeq" id="WP_203865728.1">
    <property type="nucleotide sequence ID" value="NZ_BONW01000008.1"/>
</dbReference>
<protein>
    <submittedName>
        <fullName evidence="2">ABC transporter</fullName>
    </submittedName>
</protein>
<accession>A0ABQ4DYI9</accession>
<feature type="transmembrane region" description="Helical" evidence="1">
    <location>
        <begin position="61"/>
        <end position="82"/>
    </location>
</feature>
<sequence length="260" mass="26727">MAVRAEWTKLRSLPGNGWLLLALVVATVVFSALSVSAVDIARCPAPTECFEDTTRVSLWGVRVAQLAVVVLAVLAVTNEYANGLIATTLAANPRRGTVLAAKAGVVTAAVLVAAVPGVLGSLLVSRIILPGNGFSAANGYPPPSLLDEPTLRAVTGTVLYLGLVALLAIGVGTALRDTAGAMVAVLVLLYSAPVLVQLVGDPKWQHRLEKAAPMTSGLAVQATTALERQPIGPWAGLGVLAIWAGAALLAGALLFRYRDA</sequence>
<reference evidence="2 3" key="1">
    <citation type="submission" date="2021-01" db="EMBL/GenBank/DDBJ databases">
        <title>Whole genome shotgun sequence of Plantactinospora endophytica NBRC 110450.</title>
        <authorList>
            <person name="Komaki H."/>
            <person name="Tamura T."/>
        </authorList>
    </citation>
    <scope>NUCLEOTIDE SEQUENCE [LARGE SCALE GENOMIC DNA]</scope>
    <source>
        <strain evidence="2 3">NBRC 110450</strain>
    </source>
</reference>
<dbReference type="Proteomes" id="UP000646749">
    <property type="component" value="Unassembled WGS sequence"/>
</dbReference>
<keyword evidence="3" id="KW-1185">Reference proteome</keyword>
<gene>
    <name evidence="2" type="ORF">Pen02_20870</name>
</gene>
<evidence type="ECO:0000313" key="2">
    <source>
        <dbReference type="EMBL" id="GIG87151.1"/>
    </source>
</evidence>
<name>A0ABQ4DYI9_9ACTN</name>